<reference evidence="1 2" key="1">
    <citation type="journal article" date="2015" name="Int. J. Syst. Evol. Microbiol.">
        <title>Mariniphaga sediminis sp. nov., isolated from coastal sediment.</title>
        <authorList>
            <person name="Wang F.Q."/>
            <person name="Shen Q.Y."/>
            <person name="Chen G.J."/>
            <person name="Du Z.J."/>
        </authorList>
    </citation>
    <scope>NUCLEOTIDE SEQUENCE [LARGE SCALE GENOMIC DNA]</scope>
    <source>
        <strain evidence="1 2">SY21</strain>
    </source>
</reference>
<sequence>MINFGPKAAQDDNDILKYFHKTRQIENVFEKKSEIKGFIFVTRSGCGKTALVKWLNSEKLKREKVYLSSSQFSLICDDESLSLENYKNIIAAELFLGLIDEFKDKLSEPLKKKCNELVKKKWYESMGAFFKTKFAGISVLGNGFNLNPQERKEYLKSIKKTNKIEESGKLLEEISKELNLIVIVDNPESLVTKGLDEVNSDNSKRIGAFLSVLGNLEGKDIQVAAFTKEYIIQSVKKNYIDYNHFSDRICGLEWEKSDLTNMIDNRVTQKLNKTWDDIFKISKKSFEDNILPNLVSGPRDLIDICNTVGRDNDIISKKLMVEEFERLKNDKWNEIDVQYKSQWKNITVFSKQIIETLNNNSLIEFNTHQFQDIIKNEFQNTESELYNLRSKADWIFSAHWNLVEYLELFFLIGLLGYKKGNTKYFTWQGRFIDEFKKSNSYFITPLFLI</sequence>
<keyword evidence="2" id="KW-1185">Reference proteome</keyword>
<dbReference type="InterPro" id="IPR059206">
    <property type="entry name" value="Sll1717-like"/>
</dbReference>
<dbReference type="EMBL" id="QWET01000011">
    <property type="protein sequence ID" value="RIH64321.1"/>
    <property type="molecule type" value="Genomic_DNA"/>
</dbReference>
<protein>
    <submittedName>
        <fullName evidence="1">Uncharacterized protein</fullName>
    </submittedName>
</protein>
<evidence type="ECO:0000313" key="1">
    <source>
        <dbReference type="EMBL" id="RIH64321.1"/>
    </source>
</evidence>
<dbReference type="RefSeq" id="WP_119350747.1">
    <property type="nucleotide sequence ID" value="NZ_QWET01000011.1"/>
</dbReference>
<name>A0A399D0X5_9BACT</name>
<proteinExistence type="predicted"/>
<evidence type="ECO:0000313" key="2">
    <source>
        <dbReference type="Proteomes" id="UP000266441"/>
    </source>
</evidence>
<dbReference type="Proteomes" id="UP000266441">
    <property type="component" value="Unassembled WGS sequence"/>
</dbReference>
<accession>A0A399D0X5</accession>
<dbReference type="NCBIfam" id="NF047389">
    <property type="entry name" value="ATPase_Sll1717"/>
    <property type="match status" value="1"/>
</dbReference>
<gene>
    <name evidence="1" type="ORF">D1164_14600</name>
</gene>
<organism evidence="1 2">
    <name type="scientific">Mariniphaga sediminis</name>
    <dbReference type="NCBI Taxonomy" id="1628158"/>
    <lineage>
        <taxon>Bacteria</taxon>
        <taxon>Pseudomonadati</taxon>
        <taxon>Bacteroidota</taxon>
        <taxon>Bacteroidia</taxon>
        <taxon>Marinilabiliales</taxon>
        <taxon>Prolixibacteraceae</taxon>
        <taxon>Mariniphaga</taxon>
    </lineage>
</organism>
<dbReference type="AlphaFoldDB" id="A0A399D0X5"/>
<comment type="caution">
    <text evidence="1">The sequence shown here is derived from an EMBL/GenBank/DDBJ whole genome shotgun (WGS) entry which is preliminary data.</text>
</comment>